<dbReference type="InterPro" id="IPR036709">
    <property type="entry name" value="Autotransporte_beta_dom_sf"/>
</dbReference>
<dbReference type="Gene3D" id="2.40.128.130">
    <property type="entry name" value="Autotransporter beta-domain"/>
    <property type="match status" value="1"/>
</dbReference>
<reference evidence="1 2" key="1">
    <citation type="submission" date="2018-06" db="EMBL/GenBank/DDBJ databases">
        <authorList>
            <consortium name="Pathogen Informatics"/>
            <person name="Doyle S."/>
        </authorList>
    </citation>
    <scope>NUCLEOTIDE SEQUENCE [LARGE SCALE GENOMIC DNA]</scope>
    <source>
        <strain evidence="1 2">NCTC12862</strain>
    </source>
</reference>
<dbReference type="AlphaFoldDB" id="A0A380ZN55"/>
<gene>
    <name evidence="1" type="ORF">NCTC12862_01652</name>
</gene>
<accession>A0A380ZN55</accession>
<protein>
    <submittedName>
        <fullName evidence="1">Uncharacterized protein</fullName>
    </submittedName>
</protein>
<dbReference type="EMBL" id="UFTF01000002">
    <property type="protein sequence ID" value="SUV50455.1"/>
    <property type="molecule type" value="Genomic_DNA"/>
</dbReference>
<proteinExistence type="predicted"/>
<dbReference type="Proteomes" id="UP000254950">
    <property type="component" value="Unassembled WGS sequence"/>
</dbReference>
<sequence>MKDEISVHPVRQLRVASQSSHEISVSDFLTTPSTDAILSISVTPGLIFHNELQTARVGRKILDRNKKSSALWSYAIKSKESITTDHIDFKLEQTGVVFGISGLTEFTGGDLYIGGFGSYDQARVAHARGVPAA</sequence>
<evidence type="ECO:0000313" key="2">
    <source>
        <dbReference type="Proteomes" id="UP000254950"/>
    </source>
</evidence>
<evidence type="ECO:0000313" key="1">
    <source>
        <dbReference type="EMBL" id="SUV50455.1"/>
    </source>
</evidence>
<name>A0A380ZN55_BARDO</name>
<organism evidence="1 2">
    <name type="scientific">Bartonella doshiae</name>
    <dbReference type="NCBI Taxonomy" id="33044"/>
    <lineage>
        <taxon>Bacteria</taxon>
        <taxon>Pseudomonadati</taxon>
        <taxon>Pseudomonadota</taxon>
        <taxon>Alphaproteobacteria</taxon>
        <taxon>Hyphomicrobiales</taxon>
        <taxon>Bartonellaceae</taxon>
        <taxon>Bartonella</taxon>
    </lineage>
</organism>